<dbReference type="InterPro" id="IPR013785">
    <property type="entry name" value="Aldolase_TIM"/>
</dbReference>
<feature type="domain" description="Radical SAM core" evidence="8">
    <location>
        <begin position="84"/>
        <end position="313"/>
    </location>
</feature>
<keyword evidence="4" id="KW-0479">Metal-binding</keyword>
<keyword evidence="6" id="KW-0411">Iron-sulfur</keyword>
<keyword evidence="10" id="KW-1185">Reference proteome</keyword>
<sequence length="467" mass="53355">MKKTEKNTWAILPYNIERIKNHYLVSNLFGSWDMLDRKEFVRLESNDLGEQTGLFKRLLKAGIIADENSIKSLIETYRRLHSHLFNDTSLHIAVVTTRCNMNCLYCQTKNNAPQDMTIEVASRVLKYVFDTQNPYANIEFQGGEPLLNWDIIKFITENAQRINTGNKHLAISLVTNGTLLDDKKISYLAKHNVGICFSFDGPASVHNHNRVIGSGKDAYDIVKDAVARTKKIYKQHGLPHSVNLLCTITRRSLQEPEKIIDEYISLGSERIALRPLSRLGLAKDQWDAIGYTAEEFLAFWTQAMDHILELNKKGLKIQERLCAVILSKIFKKENPGYVDMMSPCGAGRAVLAYMPNGDIYPCDEARMVGESMFRLGNILKDDYQTVMKSNNVFCLCEASLMDLWDYNTAFLPWLGTCPVLNYAQNNSLVPKIKASGLHKIFTFQIRYIFDRILEDARNKEVFLSWLA</sequence>
<gene>
    <name evidence="9" type="ORF">BU251_04195</name>
</gene>
<dbReference type="RefSeq" id="WP_164908860.1">
    <property type="nucleotide sequence ID" value="NZ_CP019384.1"/>
</dbReference>
<reference evidence="9 10" key="1">
    <citation type="submission" date="2017-01" db="EMBL/GenBank/DDBJ databases">
        <title>First insights into the biology of 'candidatus Vampirococcus archaeovorus'.</title>
        <authorList>
            <person name="Kizina J."/>
            <person name="Jordan S."/>
            <person name="Stueber K."/>
            <person name="Reinhardt R."/>
            <person name="Harder J."/>
        </authorList>
    </citation>
    <scope>NUCLEOTIDE SEQUENCE [LARGE SCALE GENOMIC DNA]</scope>
    <source>
        <strain evidence="9 10">LiM</strain>
    </source>
</reference>
<dbReference type="GO" id="GO:0051539">
    <property type="term" value="F:4 iron, 4 sulfur cluster binding"/>
    <property type="evidence" value="ECO:0007669"/>
    <property type="project" value="UniProtKB-KW"/>
</dbReference>
<dbReference type="InterPro" id="IPR024023">
    <property type="entry name" value="rSAM_paired_HxsB"/>
</dbReference>
<organism evidence="9 10">
    <name type="scientific">Velamenicoccus archaeovorus</name>
    <dbReference type="NCBI Taxonomy" id="1930593"/>
    <lineage>
        <taxon>Bacteria</taxon>
        <taxon>Pseudomonadati</taxon>
        <taxon>Candidatus Omnitrophota</taxon>
        <taxon>Candidatus Velamenicoccus</taxon>
    </lineage>
</organism>
<dbReference type="EMBL" id="CP019384">
    <property type="protein sequence ID" value="QAT16988.1"/>
    <property type="molecule type" value="Genomic_DNA"/>
</dbReference>
<evidence type="ECO:0000313" key="10">
    <source>
        <dbReference type="Proteomes" id="UP000287243"/>
    </source>
</evidence>
<dbReference type="SFLD" id="SFLDG01067">
    <property type="entry name" value="SPASM/twitch_domain_containing"/>
    <property type="match status" value="1"/>
</dbReference>
<accession>A0A410P4I8</accession>
<comment type="similarity">
    <text evidence="7">Belongs to the radical SAM superfamily. Anaerobic sulfatase-maturating enzyme family.</text>
</comment>
<evidence type="ECO:0000313" key="9">
    <source>
        <dbReference type="EMBL" id="QAT16988.1"/>
    </source>
</evidence>
<dbReference type="Gene3D" id="3.20.20.70">
    <property type="entry name" value="Aldolase class I"/>
    <property type="match status" value="1"/>
</dbReference>
<name>A0A410P4I8_VELA1</name>
<evidence type="ECO:0000256" key="6">
    <source>
        <dbReference type="ARBA" id="ARBA00023014"/>
    </source>
</evidence>
<dbReference type="CDD" id="cd01335">
    <property type="entry name" value="Radical_SAM"/>
    <property type="match status" value="1"/>
</dbReference>
<evidence type="ECO:0000256" key="3">
    <source>
        <dbReference type="ARBA" id="ARBA00022691"/>
    </source>
</evidence>
<dbReference type="InterPro" id="IPR023867">
    <property type="entry name" value="Sulphatase_maturase_rSAM"/>
</dbReference>
<dbReference type="SFLD" id="SFLDG01386">
    <property type="entry name" value="main_SPASM_domain-containing"/>
    <property type="match status" value="1"/>
</dbReference>
<dbReference type="NCBIfam" id="TIGR03978">
    <property type="entry name" value="rSAM_paired_1"/>
    <property type="match status" value="1"/>
</dbReference>
<keyword evidence="5" id="KW-0408">Iron</keyword>
<dbReference type="PANTHER" id="PTHR43273:SF3">
    <property type="entry name" value="ANAEROBIC SULFATASE-MATURATING ENZYME HOMOLOG ASLB-RELATED"/>
    <property type="match status" value="1"/>
</dbReference>
<evidence type="ECO:0000256" key="7">
    <source>
        <dbReference type="ARBA" id="ARBA00023601"/>
    </source>
</evidence>
<dbReference type="Pfam" id="PF04055">
    <property type="entry name" value="Radical_SAM"/>
    <property type="match status" value="1"/>
</dbReference>
<dbReference type="GO" id="GO:0016491">
    <property type="term" value="F:oxidoreductase activity"/>
    <property type="evidence" value="ECO:0007669"/>
    <property type="project" value="InterPro"/>
</dbReference>
<evidence type="ECO:0000256" key="5">
    <source>
        <dbReference type="ARBA" id="ARBA00023004"/>
    </source>
</evidence>
<dbReference type="SFLD" id="SFLDG01384">
    <property type="entry name" value="thioether_bond_formation_requi"/>
    <property type="match status" value="1"/>
</dbReference>
<dbReference type="SFLD" id="SFLDS00029">
    <property type="entry name" value="Radical_SAM"/>
    <property type="match status" value="1"/>
</dbReference>
<dbReference type="InterPro" id="IPR007197">
    <property type="entry name" value="rSAM"/>
</dbReference>
<evidence type="ECO:0000256" key="2">
    <source>
        <dbReference type="ARBA" id="ARBA00022485"/>
    </source>
</evidence>
<keyword evidence="3" id="KW-0949">S-adenosyl-L-methionine</keyword>
<dbReference type="Proteomes" id="UP000287243">
    <property type="component" value="Chromosome"/>
</dbReference>
<protein>
    <submittedName>
        <fullName evidence="9">His-Xaa-Ser system radical SAM maturase HxsB</fullName>
    </submittedName>
</protein>
<dbReference type="PROSITE" id="PS51918">
    <property type="entry name" value="RADICAL_SAM"/>
    <property type="match status" value="1"/>
</dbReference>
<keyword evidence="2" id="KW-0004">4Fe-4S</keyword>
<dbReference type="PROSITE" id="PS01305">
    <property type="entry name" value="MOAA_NIFB_PQQE"/>
    <property type="match status" value="1"/>
</dbReference>
<proteinExistence type="inferred from homology"/>
<dbReference type="AlphaFoldDB" id="A0A410P4I8"/>
<dbReference type="PANTHER" id="PTHR43273">
    <property type="entry name" value="ANAEROBIC SULFATASE-MATURATING ENZYME HOMOLOG ASLB-RELATED"/>
    <property type="match status" value="1"/>
</dbReference>
<evidence type="ECO:0000259" key="8">
    <source>
        <dbReference type="PROSITE" id="PS51918"/>
    </source>
</evidence>
<evidence type="ECO:0000256" key="4">
    <source>
        <dbReference type="ARBA" id="ARBA00022723"/>
    </source>
</evidence>
<dbReference type="InterPro" id="IPR058240">
    <property type="entry name" value="rSAM_sf"/>
</dbReference>
<evidence type="ECO:0000256" key="1">
    <source>
        <dbReference type="ARBA" id="ARBA00001966"/>
    </source>
</evidence>
<dbReference type="KEGG" id="vai:BU251_04195"/>
<dbReference type="SUPFAM" id="SSF102114">
    <property type="entry name" value="Radical SAM enzymes"/>
    <property type="match status" value="1"/>
</dbReference>
<comment type="cofactor">
    <cofactor evidence="1">
        <name>[4Fe-4S] cluster</name>
        <dbReference type="ChEBI" id="CHEBI:49883"/>
    </cofactor>
</comment>
<dbReference type="InterPro" id="IPR000385">
    <property type="entry name" value="MoaA_NifB_PqqE_Fe-S-bd_CS"/>
</dbReference>
<dbReference type="GO" id="GO:0046872">
    <property type="term" value="F:metal ion binding"/>
    <property type="evidence" value="ECO:0007669"/>
    <property type="project" value="UniProtKB-KW"/>
</dbReference>